<keyword evidence="3" id="KW-0489">Methyltransferase</keyword>
<sequence>MLKKLLEANTGGGRRRVPQVFADFCELTAITFRNAVDLHRHDARESRHAEILASYSDDEVARFPQMIAELILEFEKGFGDHLGHLYMSLDLGNESLGQYFTPYSVSSLLAKMTIGEQTTALDNQPFITLHEPSCGSGGMIVAFAEAMDSVGLNYQRRVHVTAVDLDQTAVHMTYVALTLLHMPAVVVHGNTLTLEEFDVWPTPAHVLGSWETKLRTHRSTQRAGETPTSAASSAAEAPPAPMTDDPDRSAA</sequence>
<keyword evidence="3" id="KW-0808">Transferase</keyword>
<comment type="caution">
    <text evidence="3">The sequence shown here is derived from an EMBL/GenBank/DDBJ whole genome shotgun (WGS) entry which is preliminary data.</text>
</comment>
<name>A0A3N2BL42_9MICO</name>
<dbReference type="InterPro" id="IPR029063">
    <property type="entry name" value="SAM-dependent_MTases_sf"/>
</dbReference>
<dbReference type="RefSeq" id="WP_085514211.1">
    <property type="nucleotide sequence ID" value="NZ_FXAP01000007.1"/>
</dbReference>
<reference evidence="3 4" key="1">
    <citation type="submission" date="2018-11" db="EMBL/GenBank/DDBJ databases">
        <title>Sequencing the genomes of 1000 actinobacteria strains.</title>
        <authorList>
            <person name="Klenk H.-P."/>
        </authorList>
    </citation>
    <scope>NUCLEOTIDE SEQUENCE [LARGE SCALE GENOMIC DNA]</scope>
    <source>
        <strain evidence="3 4">DSM 14012</strain>
    </source>
</reference>
<dbReference type="InterPro" id="IPR003356">
    <property type="entry name" value="DNA_methylase_A-5"/>
</dbReference>
<dbReference type="AlphaFoldDB" id="A0A3N2BL42"/>
<feature type="domain" description="DNA methylase adenine-specific" evidence="2">
    <location>
        <begin position="94"/>
        <end position="198"/>
    </location>
</feature>
<dbReference type="PRINTS" id="PR00507">
    <property type="entry name" value="N12N6MTFRASE"/>
</dbReference>
<dbReference type="EMBL" id="RKHL01000002">
    <property type="protein sequence ID" value="ROR76003.1"/>
    <property type="molecule type" value="Genomic_DNA"/>
</dbReference>
<evidence type="ECO:0000259" key="2">
    <source>
        <dbReference type="Pfam" id="PF02384"/>
    </source>
</evidence>
<keyword evidence="4" id="KW-1185">Reference proteome</keyword>
<dbReference type="GO" id="GO:0032259">
    <property type="term" value="P:methylation"/>
    <property type="evidence" value="ECO:0007669"/>
    <property type="project" value="UniProtKB-KW"/>
</dbReference>
<dbReference type="GO" id="GO:0008170">
    <property type="term" value="F:N-methyltransferase activity"/>
    <property type="evidence" value="ECO:0007669"/>
    <property type="project" value="InterPro"/>
</dbReference>
<protein>
    <submittedName>
        <fullName evidence="3">N-6 DNA methylase</fullName>
    </submittedName>
</protein>
<dbReference type="GO" id="GO:0003677">
    <property type="term" value="F:DNA binding"/>
    <property type="evidence" value="ECO:0007669"/>
    <property type="project" value="InterPro"/>
</dbReference>
<evidence type="ECO:0000256" key="1">
    <source>
        <dbReference type="SAM" id="MobiDB-lite"/>
    </source>
</evidence>
<organism evidence="3 4">
    <name type="scientific">Plantibacter flavus</name>
    <dbReference type="NCBI Taxonomy" id="150123"/>
    <lineage>
        <taxon>Bacteria</taxon>
        <taxon>Bacillati</taxon>
        <taxon>Actinomycetota</taxon>
        <taxon>Actinomycetes</taxon>
        <taxon>Micrococcales</taxon>
        <taxon>Microbacteriaceae</taxon>
        <taxon>Plantibacter</taxon>
    </lineage>
</organism>
<feature type="region of interest" description="Disordered" evidence="1">
    <location>
        <begin position="211"/>
        <end position="251"/>
    </location>
</feature>
<proteinExistence type="predicted"/>
<gene>
    <name evidence="3" type="ORF">EDD42_3955</name>
</gene>
<dbReference type="Pfam" id="PF02384">
    <property type="entry name" value="N6_Mtase"/>
    <property type="match status" value="1"/>
</dbReference>
<evidence type="ECO:0000313" key="3">
    <source>
        <dbReference type="EMBL" id="ROR76003.1"/>
    </source>
</evidence>
<dbReference type="Gene3D" id="3.40.50.150">
    <property type="entry name" value="Vaccinia Virus protein VP39"/>
    <property type="match status" value="1"/>
</dbReference>
<dbReference type="Proteomes" id="UP000266915">
    <property type="component" value="Unassembled WGS sequence"/>
</dbReference>
<dbReference type="SUPFAM" id="SSF53335">
    <property type="entry name" value="S-adenosyl-L-methionine-dependent methyltransferases"/>
    <property type="match status" value="1"/>
</dbReference>
<accession>A0A3N2BL42</accession>
<evidence type="ECO:0000313" key="4">
    <source>
        <dbReference type="Proteomes" id="UP000266915"/>
    </source>
</evidence>
<feature type="compositionally biased region" description="Low complexity" evidence="1">
    <location>
        <begin position="225"/>
        <end position="237"/>
    </location>
</feature>